<accession>A0A314YY60</accession>
<feature type="coiled-coil region" evidence="1">
    <location>
        <begin position="45"/>
        <end position="72"/>
    </location>
</feature>
<dbReference type="AlphaFoldDB" id="A0A314YY60"/>
<keyword evidence="3" id="KW-1185">Reference proteome</keyword>
<evidence type="ECO:0000313" key="3">
    <source>
        <dbReference type="Proteomes" id="UP000250321"/>
    </source>
</evidence>
<organism evidence="2 3">
    <name type="scientific">Prunus yedoensis var. nudiflora</name>
    <dbReference type="NCBI Taxonomy" id="2094558"/>
    <lineage>
        <taxon>Eukaryota</taxon>
        <taxon>Viridiplantae</taxon>
        <taxon>Streptophyta</taxon>
        <taxon>Embryophyta</taxon>
        <taxon>Tracheophyta</taxon>
        <taxon>Spermatophyta</taxon>
        <taxon>Magnoliopsida</taxon>
        <taxon>eudicotyledons</taxon>
        <taxon>Gunneridae</taxon>
        <taxon>Pentapetalae</taxon>
        <taxon>rosids</taxon>
        <taxon>fabids</taxon>
        <taxon>Rosales</taxon>
        <taxon>Rosaceae</taxon>
        <taxon>Amygdaloideae</taxon>
        <taxon>Amygdaleae</taxon>
        <taxon>Prunus</taxon>
    </lineage>
</organism>
<evidence type="ECO:0000313" key="2">
    <source>
        <dbReference type="EMBL" id="PQQ11379.1"/>
    </source>
</evidence>
<gene>
    <name evidence="2" type="ORF">Pyn_01408</name>
</gene>
<dbReference type="STRING" id="2094558.A0A314YY60"/>
<comment type="caution">
    <text evidence="2">The sequence shown here is derived from an EMBL/GenBank/DDBJ whole genome shotgun (WGS) entry which is preliminary data.</text>
</comment>
<name>A0A314YY60_PRUYE</name>
<evidence type="ECO:0000256" key="1">
    <source>
        <dbReference type="SAM" id="Coils"/>
    </source>
</evidence>
<proteinExistence type="predicted"/>
<dbReference type="PANTHER" id="PTHR34466:SF3">
    <property type="entry name" value="OS11G0129800 PROTEIN"/>
    <property type="match status" value="1"/>
</dbReference>
<keyword evidence="1" id="KW-0175">Coiled coil</keyword>
<dbReference type="OrthoDB" id="660305at2759"/>
<protein>
    <submittedName>
        <fullName evidence="2">Uncharacterized protein</fullName>
    </submittedName>
</protein>
<reference evidence="2 3" key="1">
    <citation type="submission" date="2018-02" db="EMBL/GenBank/DDBJ databases">
        <title>Draft genome of wild Prunus yedoensis var. nudiflora.</title>
        <authorList>
            <person name="Baek S."/>
            <person name="Kim J.-H."/>
            <person name="Choi K."/>
            <person name="Kim G.-B."/>
            <person name="Cho A."/>
            <person name="Jang H."/>
            <person name="Shin C.-H."/>
            <person name="Yu H.-J."/>
            <person name="Mun J.-H."/>
        </authorList>
    </citation>
    <scope>NUCLEOTIDE SEQUENCE [LARGE SCALE GENOMIC DNA]</scope>
    <source>
        <strain evidence="3">cv. Jeju island</strain>
        <tissue evidence="2">Leaf</tissue>
    </source>
</reference>
<dbReference type="Proteomes" id="UP000250321">
    <property type="component" value="Unassembled WGS sequence"/>
</dbReference>
<dbReference type="EMBL" id="PJQY01000400">
    <property type="protein sequence ID" value="PQQ11379.1"/>
    <property type="molecule type" value="Genomic_DNA"/>
</dbReference>
<sequence>MDRSPPDVGLATRRSITPALATTDIADIPPDLVNPSAVEFGLDIRREYAKKLEQSRERSRKLQSDLAVEEHRGQELSRILKELLPDPKTSNVTNNEVLKLEVLVIGEHDTFRFVREAISRAVLDMSSLETTWTFIIHTKTPRSWYLAMHWSVQTLLLWTTDLLLSWGEQTEDTCGRMAWEEVGTGG</sequence>
<dbReference type="PANTHER" id="PTHR34466">
    <property type="entry name" value="OS11G0129800 PROTEIN"/>
    <property type="match status" value="1"/>
</dbReference>